<evidence type="ECO:0000259" key="5">
    <source>
        <dbReference type="Pfam" id="PF00483"/>
    </source>
</evidence>
<evidence type="ECO:0000256" key="1">
    <source>
        <dbReference type="ARBA" id="ARBA00012457"/>
    </source>
</evidence>
<dbReference type="PANTHER" id="PTHR43584:SF3">
    <property type="entry name" value="BIFUNCTIONAL PROTEIN GLMU"/>
    <property type="match status" value="1"/>
</dbReference>
<dbReference type="InterPro" id="IPR050065">
    <property type="entry name" value="GlmU-like"/>
</dbReference>
<evidence type="ECO:0000256" key="4">
    <source>
        <dbReference type="ARBA" id="ARBA00048493"/>
    </source>
</evidence>
<evidence type="ECO:0000313" key="6">
    <source>
        <dbReference type="EMBL" id="GAF77526.1"/>
    </source>
</evidence>
<evidence type="ECO:0000256" key="2">
    <source>
        <dbReference type="ARBA" id="ARBA00022679"/>
    </source>
</evidence>
<comment type="catalytic activity">
    <reaction evidence="4">
        <text>N-acetyl-alpha-D-glucosamine 1-phosphate + UTP + H(+) = UDP-N-acetyl-alpha-D-glucosamine + diphosphate</text>
        <dbReference type="Rhea" id="RHEA:13509"/>
        <dbReference type="ChEBI" id="CHEBI:15378"/>
        <dbReference type="ChEBI" id="CHEBI:33019"/>
        <dbReference type="ChEBI" id="CHEBI:46398"/>
        <dbReference type="ChEBI" id="CHEBI:57705"/>
        <dbReference type="ChEBI" id="CHEBI:57776"/>
        <dbReference type="EC" id="2.7.7.23"/>
    </reaction>
</comment>
<dbReference type="GO" id="GO:0003977">
    <property type="term" value="F:UDP-N-acetylglucosamine diphosphorylase activity"/>
    <property type="evidence" value="ECO:0007669"/>
    <property type="project" value="UniProtKB-EC"/>
</dbReference>
<dbReference type="EMBL" id="BARS01004394">
    <property type="protein sequence ID" value="GAF77526.1"/>
    <property type="molecule type" value="Genomic_DNA"/>
</dbReference>
<keyword evidence="3" id="KW-0548">Nucleotidyltransferase</keyword>
<dbReference type="EC" id="2.7.7.23" evidence="1"/>
<feature type="domain" description="Nucleotidyl transferase" evidence="5">
    <location>
        <begin position="7"/>
        <end position="182"/>
    </location>
</feature>
<dbReference type="AlphaFoldDB" id="X0SQW6"/>
<comment type="caution">
    <text evidence="6">The sequence shown here is derived from an EMBL/GenBank/DDBJ whole genome shotgun (WGS) entry which is preliminary data.</text>
</comment>
<gene>
    <name evidence="6" type="ORF">S01H1_08582</name>
</gene>
<proteinExistence type="predicted"/>
<evidence type="ECO:0000256" key="3">
    <source>
        <dbReference type="ARBA" id="ARBA00022695"/>
    </source>
</evidence>
<name>X0SQW6_9ZZZZ</name>
<sequence length="183" mass="19975">MGDAFAGLVLAAGKGSRFQDESGRPFPKVLREVLGRPMVSYVLDALAKAGIADITLVVGFGADEVRRRTGDRVGCVVQKEQRGSGDAVARAKDRFREFEGHLVVMCGDSPLFTDETVRRMMRKHIEERAVATLASATLDDPSGYGRIVRDNRGAIRAIVEERCATDRERSIQEVNGGAYVFDA</sequence>
<accession>X0SQW6</accession>
<dbReference type="Pfam" id="PF00483">
    <property type="entry name" value="NTP_transferase"/>
    <property type="match status" value="1"/>
</dbReference>
<dbReference type="Gene3D" id="3.90.550.10">
    <property type="entry name" value="Spore Coat Polysaccharide Biosynthesis Protein SpsA, Chain A"/>
    <property type="match status" value="1"/>
</dbReference>
<reference evidence="6" key="1">
    <citation type="journal article" date="2014" name="Front. Microbiol.">
        <title>High frequency of phylogenetically diverse reductive dehalogenase-homologous genes in deep subseafloor sedimentary metagenomes.</title>
        <authorList>
            <person name="Kawai M."/>
            <person name="Futagami T."/>
            <person name="Toyoda A."/>
            <person name="Takaki Y."/>
            <person name="Nishi S."/>
            <person name="Hori S."/>
            <person name="Arai W."/>
            <person name="Tsubouchi T."/>
            <person name="Morono Y."/>
            <person name="Uchiyama I."/>
            <person name="Ito T."/>
            <person name="Fujiyama A."/>
            <person name="Inagaki F."/>
            <person name="Takami H."/>
        </authorList>
    </citation>
    <scope>NUCLEOTIDE SEQUENCE</scope>
    <source>
        <strain evidence="6">Expedition CK06-06</strain>
    </source>
</reference>
<dbReference type="InterPro" id="IPR005835">
    <property type="entry name" value="NTP_transferase_dom"/>
</dbReference>
<organism evidence="6">
    <name type="scientific">marine sediment metagenome</name>
    <dbReference type="NCBI Taxonomy" id="412755"/>
    <lineage>
        <taxon>unclassified sequences</taxon>
        <taxon>metagenomes</taxon>
        <taxon>ecological metagenomes</taxon>
    </lineage>
</organism>
<dbReference type="PANTHER" id="PTHR43584">
    <property type="entry name" value="NUCLEOTIDYL TRANSFERASE"/>
    <property type="match status" value="1"/>
</dbReference>
<dbReference type="InterPro" id="IPR029044">
    <property type="entry name" value="Nucleotide-diphossugar_trans"/>
</dbReference>
<keyword evidence="2" id="KW-0808">Transferase</keyword>
<dbReference type="SUPFAM" id="SSF53448">
    <property type="entry name" value="Nucleotide-diphospho-sugar transferases"/>
    <property type="match status" value="1"/>
</dbReference>
<feature type="non-terminal residue" evidence="6">
    <location>
        <position position="183"/>
    </location>
</feature>
<protein>
    <recommendedName>
        <fullName evidence="1">UDP-N-acetylglucosamine diphosphorylase</fullName>
        <ecNumber evidence="1">2.7.7.23</ecNumber>
    </recommendedName>
</protein>